<dbReference type="EMBL" id="KN822949">
    <property type="protein sequence ID" value="KIO33229.1"/>
    <property type="molecule type" value="Genomic_DNA"/>
</dbReference>
<evidence type="ECO:0000313" key="1">
    <source>
        <dbReference type="EMBL" id="KIO33229.1"/>
    </source>
</evidence>
<protein>
    <submittedName>
        <fullName evidence="1">Uncharacterized protein</fullName>
    </submittedName>
</protein>
<proteinExistence type="predicted"/>
<accession>A0A0C3QWI0</accession>
<dbReference type="Proteomes" id="UP000054248">
    <property type="component" value="Unassembled WGS sequence"/>
</dbReference>
<dbReference type="HOGENOM" id="CLU_2759697_0_0_1"/>
<gene>
    <name evidence="1" type="ORF">M407DRAFT_198406</name>
</gene>
<organism evidence="1 2">
    <name type="scientific">Tulasnella calospora MUT 4182</name>
    <dbReference type="NCBI Taxonomy" id="1051891"/>
    <lineage>
        <taxon>Eukaryota</taxon>
        <taxon>Fungi</taxon>
        <taxon>Dikarya</taxon>
        <taxon>Basidiomycota</taxon>
        <taxon>Agaricomycotina</taxon>
        <taxon>Agaricomycetes</taxon>
        <taxon>Cantharellales</taxon>
        <taxon>Tulasnellaceae</taxon>
        <taxon>Tulasnella</taxon>
    </lineage>
</organism>
<dbReference type="AlphaFoldDB" id="A0A0C3QWI0"/>
<name>A0A0C3QWI0_9AGAM</name>
<sequence>MYVTKTECTCARYGLKRPRSAMYVAIPKWLRRRRPSQSKGKRGRVPSTNAVKGPCSLVKYRVFSWNYVSV</sequence>
<evidence type="ECO:0000313" key="2">
    <source>
        <dbReference type="Proteomes" id="UP000054248"/>
    </source>
</evidence>
<reference evidence="2" key="2">
    <citation type="submission" date="2015-01" db="EMBL/GenBank/DDBJ databases">
        <title>Evolutionary Origins and Diversification of the Mycorrhizal Mutualists.</title>
        <authorList>
            <consortium name="DOE Joint Genome Institute"/>
            <consortium name="Mycorrhizal Genomics Consortium"/>
            <person name="Kohler A."/>
            <person name="Kuo A."/>
            <person name="Nagy L.G."/>
            <person name="Floudas D."/>
            <person name="Copeland A."/>
            <person name="Barry K.W."/>
            <person name="Cichocki N."/>
            <person name="Veneault-Fourrey C."/>
            <person name="LaButti K."/>
            <person name="Lindquist E.A."/>
            <person name="Lipzen A."/>
            <person name="Lundell T."/>
            <person name="Morin E."/>
            <person name="Murat C."/>
            <person name="Riley R."/>
            <person name="Ohm R."/>
            <person name="Sun H."/>
            <person name="Tunlid A."/>
            <person name="Henrissat B."/>
            <person name="Grigoriev I.V."/>
            <person name="Hibbett D.S."/>
            <person name="Martin F."/>
        </authorList>
    </citation>
    <scope>NUCLEOTIDE SEQUENCE [LARGE SCALE GENOMIC DNA]</scope>
    <source>
        <strain evidence="2">MUT 4182</strain>
    </source>
</reference>
<reference evidence="1 2" key="1">
    <citation type="submission" date="2014-04" db="EMBL/GenBank/DDBJ databases">
        <authorList>
            <consortium name="DOE Joint Genome Institute"/>
            <person name="Kuo A."/>
            <person name="Girlanda M."/>
            <person name="Perotto S."/>
            <person name="Kohler A."/>
            <person name="Nagy L.G."/>
            <person name="Floudas D."/>
            <person name="Copeland A."/>
            <person name="Barry K.W."/>
            <person name="Cichocki N."/>
            <person name="Veneault-Fourrey C."/>
            <person name="LaButti K."/>
            <person name="Lindquist E.A."/>
            <person name="Lipzen A."/>
            <person name="Lundell T."/>
            <person name="Morin E."/>
            <person name="Murat C."/>
            <person name="Sun H."/>
            <person name="Tunlid A."/>
            <person name="Henrissat B."/>
            <person name="Grigoriev I.V."/>
            <person name="Hibbett D.S."/>
            <person name="Martin F."/>
            <person name="Nordberg H.P."/>
            <person name="Cantor M.N."/>
            <person name="Hua S.X."/>
        </authorList>
    </citation>
    <scope>NUCLEOTIDE SEQUENCE [LARGE SCALE GENOMIC DNA]</scope>
    <source>
        <strain evidence="1 2">MUT 4182</strain>
    </source>
</reference>
<keyword evidence="2" id="KW-1185">Reference proteome</keyword>